<accession>A0A433A189</accession>
<reference evidence="1 2" key="1">
    <citation type="journal article" date="2018" name="New Phytol.">
        <title>Phylogenomics of Endogonaceae and evolution of mycorrhizas within Mucoromycota.</title>
        <authorList>
            <person name="Chang Y."/>
            <person name="Desiro A."/>
            <person name="Na H."/>
            <person name="Sandor L."/>
            <person name="Lipzen A."/>
            <person name="Clum A."/>
            <person name="Barry K."/>
            <person name="Grigoriev I.V."/>
            <person name="Martin F.M."/>
            <person name="Stajich J.E."/>
            <person name="Smith M.E."/>
            <person name="Bonito G."/>
            <person name="Spatafora J.W."/>
        </authorList>
    </citation>
    <scope>NUCLEOTIDE SEQUENCE [LARGE SCALE GENOMIC DNA]</scope>
    <source>
        <strain evidence="1 2">GMNB39</strain>
    </source>
</reference>
<sequence>MEEIKRQSEAAFWMHFPVAWWTTKMDVLPHRTTLWPTHFFIRPILMSKWAVGDSVKDYITRMQDVCAHLCAVGCMAHDGRPILSWRIVE</sequence>
<organism evidence="1 2">
    <name type="scientific">Jimgerdemannia flammicorona</name>
    <dbReference type="NCBI Taxonomy" id="994334"/>
    <lineage>
        <taxon>Eukaryota</taxon>
        <taxon>Fungi</taxon>
        <taxon>Fungi incertae sedis</taxon>
        <taxon>Mucoromycota</taxon>
        <taxon>Mucoromycotina</taxon>
        <taxon>Endogonomycetes</taxon>
        <taxon>Endogonales</taxon>
        <taxon>Endogonaceae</taxon>
        <taxon>Jimgerdemannia</taxon>
    </lineage>
</organism>
<keyword evidence="2" id="KW-1185">Reference proteome</keyword>
<dbReference type="Proteomes" id="UP000268093">
    <property type="component" value="Unassembled WGS sequence"/>
</dbReference>
<dbReference type="AlphaFoldDB" id="A0A433A189"/>
<gene>
    <name evidence="1" type="ORF">BC936DRAFT_141980</name>
</gene>
<comment type="caution">
    <text evidence="1">The sequence shown here is derived from an EMBL/GenBank/DDBJ whole genome shotgun (WGS) entry which is preliminary data.</text>
</comment>
<protein>
    <submittedName>
        <fullName evidence="1">Uncharacterized protein</fullName>
    </submittedName>
</protein>
<evidence type="ECO:0000313" key="1">
    <source>
        <dbReference type="EMBL" id="RUO96476.1"/>
    </source>
</evidence>
<dbReference type="EMBL" id="RBNI01021062">
    <property type="protein sequence ID" value="RUO96476.1"/>
    <property type="molecule type" value="Genomic_DNA"/>
</dbReference>
<proteinExistence type="predicted"/>
<evidence type="ECO:0000313" key="2">
    <source>
        <dbReference type="Proteomes" id="UP000268093"/>
    </source>
</evidence>
<name>A0A433A189_9FUNG</name>